<organism evidence="1">
    <name type="scientific">Picea sitchensis</name>
    <name type="common">Sitka spruce</name>
    <name type="synonym">Pinus sitchensis</name>
    <dbReference type="NCBI Taxonomy" id="3332"/>
    <lineage>
        <taxon>Eukaryota</taxon>
        <taxon>Viridiplantae</taxon>
        <taxon>Streptophyta</taxon>
        <taxon>Embryophyta</taxon>
        <taxon>Tracheophyta</taxon>
        <taxon>Spermatophyta</taxon>
        <taxon>Pinopsida</taxon>
        <taxon>Pinidae</taxon>
        <taxon>Conifers I</taxon>
        <taxon>Pinales</taxon>
        <taxon>Pinaceae</taxon>
        <taxon>Picea</taxon>
    </lineage>
</organism>
<reference evidence="1" key="1">
    <citation type="submission" date="2010-04" db="EMBL/GenBank/DDBJ databases">
        <authorList>
            <person name="Reid K.E."/>
            <person name="Liao N."/>
            <person name="Chan S."/>
            <person name="Docking R."/>
            <person name="Taylor G."/>
            <person name="Moore R."/>
            <person name="Mayo M."/>
            <person name="Munro S."/>
            <person name="King J."/>
            <person name="Yanchuk A."/>
            <person name="Holt R."/>
            <person name="Jones S."/>
            <person name="Marra M."/>
            <person name="Ritland C.E."/>
            <person name="Ritland K."/>
            <person name="Bohlmann J."/>
        </authorList>
    </citation>
    <scope>NUCLEOTIDE SEQUENCE</scope>
    <source>
        <tissue evidence="1">Bud</tissue>
    </source>
</reference>
<accession>D5ACQ9</accession>
<sequence length="161" mass="18564">MGNKHPPNLAMDNKHLPSLDMLNRAQLRQGMDSRVPPHRNMFIQVQLSQAMVSRIQHSQAIHSRACHRLVDILRSRPLLNLVTCNMDLPSRPMGDLDSRLMVSSPTVMPIAIANHMISLPVMDIHKHNITRLKMRLLQIQVHRVVVRWELLKRHPRVEASI</sequence>
<name>D5ACQ9_PICSI</name>
<proteinExistence type="evidence at transcript level"/>
<dbReference type="EMBL" id="BT124048">
    <property type="protein sequence ID" value="ADE77328.1"/>
    <property type="molecule type" value="mRNA"/>
</dbReference>
<dbReference type="AlphaFoldDB" id="D5ACQ9"/>
<evidence type="ECO:0000313" key="1">
    <source>
        <dbReference type="EMBL" id="ADE77328.1"/>
    </source>
</evidence>
<protein>
    <submittedName>
        <fullName evidence="1">Uncharacterized protein</fullName>
    </submittedName>
</protein>